<protein>
    <recommendedName>
        <fullName evidence="8">C3H1-type domain-containing protein</fullName>
    </recommendedName>
</protein>
<name>A0AAV5HGL7_9ROSI</name>
<evidence type="ECO:0000313" key="9">
    <source>
        <dbReference type="EMBL" id="GKU87768.1"/>
    </source>
</evidence>
<dbReference type="FunFam" id="4.10.1000.10:FF:000008">
    <property type="entry name" value="zinc finger CCCH domain-containing protein 3"/>
    <property type="match status" value="1"/>
</dbReference>
<feature type="region of interest" description="Disordered" evidence="7">
    <location>
        <begin position="1443"/>
        <end position="1467"/>
    </location>
</feature>
<keyword evidence="2" id="KW-0677">Repeat</keyword>
<dbReference type="GO" id="GO:0008270">
    <property type="term" value="F:zinc ion binding"/>
    <property type="evidence" value="ECO:0007669"/>
    <property type="project" value="UniProtKB-KW"/>
</dbReference>
<dbReference type="GO" id="GO:0003677">
    <property type="term" value="F:DNA binding"/>
    <property type="evidence" value="ECO:0007669"/>
    <property type="project" value="UniProtKB-KW"/>
</dbReference>
<feature type="region of interest" description="Disordered" evidence="7">
    <location>
        <begin position="40"/>
        <end position="122"/>
    </location>
</feature>
<reference evidence="9 10" key="1">
    <citation type="journal article" date="2021" name="Commun. Biol.">
        <title>The genome of Shorea leprosula (Dipterocarpaceae) highlights the ecological relevance of drought in aseasonal tropical rainforests.</title>
        <authorList>
            <person name="Ng K.K.S."/>
            <person name="Kobayashi M.J."/>
            <person name="Fawcett J.A."/>
            <person name="Hatakeyama M."/>
            <person name="Paape T."/>
            <person name="Ng C.H."/>
            <person name="Ang C.C."/>
            <person name="Tnah L.H."/>
            <person name="Lee C.T."/>
            <person name="Nishiyama T."/>
            <person name="Sese J."/>
            <person name="O'Brien M.J."/>
            <person name="Copetti D."/>
            <person name="Mohd Noor M.I."/>
            <person name="Ong R.C."/>
            <person name="Putra M."/>
            <person name="Sireger I.Z."/>
            <person name="Indrioko S."/>
            <person name="Kosugi Y."/>
            <person name="Izuno A."/>
            <person name="Isagi Y."/>
            <person name="Lee S.L."/>
            <person name="Shimizu K.K."/>
        </authorList>
    </citation>
    <scope>NUCLEOTIDE SEQUENCE [LARGE SCALE GENOMIC DNA]</scope>
    <source>
        <strain evidence="9">214</strain>
    </source>
</reference>
<dbReference type="InterPro" id="IPR000571">
    <property type="entry name" value="Znf_CCCH"/>
</dbReference>
<feature type="compositionally biased region" description="Polar residues" evidence="7">
    <location>
        <begin position="1511"/>
        <end position="1523"/>
    </location>
</feature>
<dbReference type="PANTHER" id="PTHR46156">
    <property type="entry name" value="CCCH ZINGC FINGER"/>
    <property type="match status" value="1"/>
</dbReference>
<evidence type="ECO:0000256" key="6">
    <source>
        <dbReference type="PROSITE-ProRule" id="PRU00723"/>
    </source>
</evidence>
<dbReference type="EMBL" id="BPVZ01000002">
    <property type="protein sequence ID" value="GKU87768.1"/>
    <property type="molecule type" value="Genomic_DNA"/>
</dbReference>
<dbReference type="FunFam" id="4.10.1000.10:FF:000022">
    <property type="entry name" value="Zinc finger CCCH domain-containing protein 7"/>
    <property type="match status" value="1"/>
</dbReference>
<dbReference type="PANTHER" id="PTHR46156:SF1">
    <property type="entry name" value="ZINC FINGER CCCH DOMAIN-CONTAINING PROTEIN 3"/>
    <property type="match status" value="1"/>
</dbReference>
<evidence type="ECO:0000313" key="10">
    <source>
        <dbReference type="Proteomes" id="UP001054252"/>
    </source>
</evidence>
<accession>A0AAV5HGL7</accession>
<feature type="compositionally biased region" description="Polar residues" evidence="7">
    <location>
        <begin position="605"/>
        <end position="624"/>
    </location>
</feature>
<keyword evidence="10" id="KW-1185">Reference proteome</keyword>
<feature type="region of interest" description="Disordered" evidence="7">
    <location>
        <begin position="801"/>
        <end position="825"/>
    </location>
</feature>
<feature type="compositionally biased region" description="Polar residues" evidence="7">
    <location>
        <begin position="1487"/>
        <end position="1501"/>
    </location>
</feature>
<dbReference type="PROSITE" id="PS50103">
    <property type="entry name" value="ZF_C3H1"/>
    <property type="match status" value="3"/>
</dbReference>
<feature type="region of interest" description="Disordered" evidence="7">
    <location>
        <begin position="334"/>
        <end position="395"/>
    </location>
</feature>
<feature type="zinc finger region" description="C3H1-type" evidence="6">
    <location>
        <begin position="2122"/>
        <end position="2148"/>
    </location>
</feature>
<keyword evidence="5" id="KW-0238">DNA-binding</keyword>
<feature type="compositionally biased region" description="Basic residues" evidence="7">
    <location>
        <begin position="2192"/>
        <end position="2207"/>
    </location>
</feature>
<evidence type="ECO:0000259" key="8">
    <source>
        <dbReference type="PROSITE" id="PS50103"/>
    </source>
</evidence>
<evidence type="ECO:0000256" key="7">
    <source>
        <dbReference type="SAM" id="MobiDB-lite"/>
    </source>
</evidence>
<feature type="domain" description="C3H1-type" evidence="8">
    <location>
        <begin position="2122"/>
        <end position="2148"/>
    </location>
</feature>
<evidence type="ECO:0000256" key="2">
    <source>
        <dbReference type="ARBA" id="ARBA00022737"/>
    </source>
</evidence>
<keyword evidence="3 6" id="KW-0863">Zinc-finger</keyword>
<feature type="compositionally biased region" description="Pro residues" evidence="7">
    <location>
        <begin position="84"/>
        <end position="94"/>
    </location>
</feature>
<feature type="compositionally biased region" description="Basic and acidic residues" evidence="7">
    <location>
        <begin position="377"/>
        <end position="395"/>
    </location>
</feature>
<feature type="region of interest" description="Disordered" evidence="7">
    <location>
        <begin position="1627"/>
        <end position="1679"/>
    </location>
</feature>
<evidence type="ECO:0000256" key="3">
    <source>
        <dbReference type="ARBA" id="ARBA00022771"/>
    </source>
</evidence>
<gene>
    <name evidence="9" type="ORF">SLEP1_g2112</name>
</gene>
<evidence type="ECO:0000256" key="4">
    <source>
        <dbReference type="ARBA" id="ARBA00022833"/>
    </source>
</evidence>
<feature type="compositionally biased region" description="Polar residues" evidence="7">
    <location>
        <begin position="445"/>
        <end position="457"/>
    </location>
</feature>
<keyword evidence="1 6" id="KW-0479">Metal-binding</keyword>
<feature type="region of interest" description="Disordered" evidence="7">
    <location>
        <begin position="1481"/>
        <end position="1523"/>
    </location>
</feature>
<dbReference type="Gene3D" id="4.10.1000.10">
    <property type="entry name" value="Zinc finger, CCCH-type"/>
    <property type="match status" value="2"/>
</dbReference>
<sequence length="2302" mass="252334">MKDENSLGRPIIRVETMDPPYHHHQQHQHQHQHQHLPRYVPFPSSMQQTPDLYGSRHHTHHHHLPPPPPPQQLPSSQHQSYHTLPPPPQPPPPSLQHQLYHSHHPQLTHSSNFNPNPNSTHQFHELPHRPAFEKERSHRVPDFDTRADFWVDSRGPRQHPVASLDRESHYHQLDRRPPTIDSLRYDLEVSSRHRNEYDGDRFEQNQRVVGENFVGVHGDRQGPDRSSRDFRIVQKRFELNTANRDNRYESSYDHEVISGGVPDVMTESVRWAQDRQVLRDAHLRDELIELGNGDIGNRDEPRIFPRKLDYHDSEAERYGDRGSREGSHEYNRIPRKQIPRRSALQRIQVPKPNHRGREDERSHYMSYSSEVKSGAFRGKDQLAHSDHGMGEKEREGSVVELDVSFKSNSLVAKAIVAPSPSSSEAVSDTSLTPRASKIRKVMASNKDSSSSQLTKVNEGSIEVDDSTRDGNNASSSEHLKQSEAKGASGIVNRKDSVTKSCSSVTDVSLRKSKVQKSPKVAVTLDGPSRVASNASTCDKDPKHSAGKVKSSGTGNLRDGGLQSSSGGLNVTPAEKRVDIGGPSQVASNASTREKDPKHSEGKAKSSVTSNQRDSGLQSSSSQLNVTLAERKVEASHKSIVPEKDGANVCNTPPVKVLKKKKKVVKKRVVKKVDASAHGPAATRVSDAGVLPLKKKLPPVAAKLEHGIDPQCCPVSDKIVSPLKKEPSVDAELGPSVDPQCCPVSDKGVSPLKEELPTAYSSLVHSVDLQHCPKGANLPPDNERTDGALGTVMEEVFPAVDPHGSSAEKIDRKRKSLSPPLSSTGKEEAKIHAISLNAASSSHGLHTVSNIEEDSIESLKTASIAGSVGDFSQQCCENRSNNSSGLVRSEENTVNEGVIDTNSSFNGMVRSTDVDGSLICGASTVDACSKHGCADCTSPFVKTGIIEGFPTSNFSTESSEIAILPCSDETGLQIGPVDMDCSNHPRGSISNLDSSYTNSMQSKHDIGDDFGGHLSPQGVTISHENGVSQGSPNAIPSVGREEDMPDFLKLISHENGGTEGSPTAIPSIGREEDMPDVLNKTKTGIAESVNSSSLCSGIAMASADLVNSANCLETTLSLSNKDPTPSDTADVGCLDIALQCCVNEITVGHESGSRDTFSEAKVSIKNSIDVSPDECSEENKKQNVFSSFSSLTESVIREGITVAEMATCDVQLPANSDDHLLQSEQELTIASTDALITAGLPPMSGSPVLLNNSADGSSLTMGLRNVSRNDNLTVDCPRVDSYSAFVESAAASPLFLCLSRPRCDQLSMVTPATAVRGDPMDIDGENDKNAGAGAESAGEQTIICYNAAQSGTPPENQSSQFDQRLLSPYAEQYESYPFVKEDLPSVTNSSVVDGVPTTRSDDELMPVPGLLSLVASPEVCNTLMMSQLAGEASESKKSVQKIYGAGESNPDEKTVIEGDSLYPQNSENELNPIDAMEMDHSVAGKSGASPSEDSKNTTQVQNPRRGAHGGKNQPNHAVQRNYLSRSPFFTPKNIVLSARTWHRPGNSTSLPGNYPPLSTVPSKRLIPKKVPKFPPAPYIRKGNSLVRNSASSSVYRLNSLDVDEMKKGTGGDSRADVADSLDLLPSGVNAPFERPRAPPLPSLTKVLNHPANSSGDYTPSPLAEPSLSDYCEPRDHTSPLETDDMLNLSEDGMKNFEILNENSSVNNLDSRTEHNGENLVSSIVRSITYVKPKSNQLVATSDQHNAYIHNAGKNQTFSSLYDGYYKRSKNQLIRAAVESEKKQTVMILDEKSNSGRQATPKVISGRNFSKRHSQKVVARNYKRSKFSMVWTLRGAQLSNNHSDSLCPKVFPQLFPWKRVTYWRSFINSVSWRNSSLSVISRKLLLSRKRNAVYTRSINGFSLRKSKVLSVGCSSLKWSKSIESRSKKANEEATLAVAAAERKKREQSGIACTPYGTDNKINSSNKSVCGTVLRPGERIFRIGSVRYKMDSSRRTLQRISDDESSCSAGFPSENNTKKSFVPRRLIIGNDEYVRIGNGNQLVRDPKKRTRILASEKVRWSLHTARLRLSKRRKYCQFFTRFGKCNKDDGKCPYIHDSSKIAVCTKFLKGLCSNPDCKLTHKVIPERMPDCSYFLQGLCTNEDCPYRHVHVNPNASTCEGFLRGYCADGNECRKKHSYVCPIFEATGSCSQGSKCKLHHPKKWSRGKKSQRSRENKNAHGRYFGSMHVDILEPGRVLAEREPRVDDNLSEGQFSDYISLDVSDEEARESCDAMSEQAIGGNDDPWDSQLDDLDELIKPIGIMNRI</sequence>
<evidence type="ECO:0000256" key="1">
    <source>
        <dbReference type="ARBA" id="ARBA00022723"/>
    </source>
</evidence>
<dbReference type="SMART" id="SM00356">
    <property type="entry name" value="ZnF_C3H1"/>
    <property type="match status" value="5"/>
</dbReference>
<feature type="domain" description="C3H1-type" evidence="8">
    <location>
        <begin position="2067"/>
        <end position="2096"/>
    </location>
</feature>
<dbReference type="Proteomes" id="UP001054252">
    <property type="component" value="Unassembled WGS sequence"/>
</dbReference>
<keyword evidence="4 6" id="KW-0862">Zinc</keyword>
<comment type="caution">
    <text evidence="9">The sequence shown here is derived from an EMBL/GenBank/DDBJ whole genome shotgun (WGS) entry which is preliminary data.</text>
</comment>
<feature type="region of interest" description="Disordered" evidence="7">
    <location>
        <begin position="439"/>
        <end position="497"/>
    </location>
</feature>
<feature type="compositionally biased region" description="Polar residues" evidence="7">
    <location>
        <begin position="107"/>
        <end position="121"/>
    </location>
</feature>
<organism evidence="9 10">
    <name type="scientific">Rubroshorea leprosula</name>
    <dbReference type="NCBI Taxonomy" id="152421"/>
    <lineage>
        <taxon>Eukaryota</taxon>
        <taxon>Viridiplantae</taxon>
        <taxon>Streptophyta</taxon>
        <taxon>Embryophyta</taxon>
        <taxon>Tracheophyta</taxon>
        <taxon>Spermatophyta</taxon>
        <taxon>Magnoliopsida</taxon>
        <taxon>eudicotyledons</taxon>
        <taxon>Gunneridae</taxon>
        <taxon>Pentapetalae</taxon>
        <taxon>rosids</taxon>
        <taxon>malvids</taxon>
        <taxon>Malvales</taxon>
        <taxon>Dipterocarpaceae</taxon>
        <taxon>Rubroshorea</taxon>
    </lineage>
</organism>
<evidence type="ECO:0000256" key="5">
    <source>
        <dbReference type="ARBA" id="ARBA00023125"/>
    </source>
</evidence>
<feature type="zinc finger region" description="C3H1-type" evidence="6">
    <location>
        <begin position="2171"/>
        <end position="2199"/>
    </location>
</feature>
<feature type="zinc finger region" description="C3H1-type" evidence="6">
    <location>
        <begin position="2067"/>
        <end position="2096"/>
    </location>
</feature>
<feature type="region of interest" description="Disordered" evidence="7">
    <location>
        <begin position="2191"/>
        <end position="2215"/>
    </location>
</feature>
<feature type="compositionally biased region" description="Basic and acidic residues" evidence="7">
    <location>
        <begin position="591"/>
        <end position="603"/>
    </location>
</feature>
<feature type="region of interest" description="Disordered" evidence="7">
    <location>
        <begin position="511"/>
        <end position="624"/>
    </location>
</feature>
<dbReference type="GO" id="GO:0005634">
    <property type="term" value="C:nucleus"/>
    <property type="evidence" value="ECO:0007669"/>
    <property type="project" value="TreeGrafter"/>
</dbReference>
<feature type="domain" description="C3H1-type" evidence="8">
    <location>
        <begin position="2171"/>
        <end position="2199"/>
    </location>
</feature>
<feature type="compositionally biased region" description="Basic residues" evidence="7">
    <location>
        <begin position="55"/>
        <end position="64"/>
    </location>
</feature>
<proteinExistence type="predicted"/>